<dbReference type="RefSeq" id="WP_152572910.1">
    <property type="nucleotide sequence ID" value="NZ_VIKU02000001.1"/>
</dbReference>
<feature type="chain" id="PRO_5037881560" evidence="1">
    <location>
        <begin position="23"/>
        <end position="622"/>
    </location>
</feature>
<evidence type="ECO:0000259" key="2">
    <source>
        <dbReference type="Pfam" id="PF05299"/>
    </source>
</evidence>
<evidence type="ECO:0000259" key="3">
    <source>
        <dbReference type="Pfam" id="PF17899"/>
    </source>
</evidence>
<keyword evidence="1" id="KW-0732">Signal</keyword>
<dbReference type="PROSITE" id="PS51257">
    <property type="entry name" value="PROKAR_LIPOPROTEIN"/>
    <property type="match status" value="1"/>
</dbReference>
<protein>
    <submittedName>
        <fullName evidence="4">Peptidase M61</fullName>
    </submittedName>
</protein>
<dbReference type="Gene3D" id="2.60.40.3650">
    <property type="match status" value="1"/>
</dbReference>
<accession>A0A967E5S6</accession>
<feature type="signal peptide" evidence="1">
    <location>
        <begin position="1"/>
        <end position="22"/>
    </location>
</feature>
<dbReference type="InterPro" id="IPR040756">
    <property type="entry name" value="Peptidase_M61_N"/>
</dbReference>
<proteinExistence type="predicted"/>
<keyword evidence="5" id="KW-1185">Reference proteome</keyword>
<gene>
    <name evidence="4" type="ORF">FK220_003625</name>
</gene>
<name>A0A967E5S6_9FLAO</name>
<dbReference type="Gene3D" id="1.10.390.10">
    <property type="entry name" value="Neutral Protease Domain 2"/>
    <property type="match status" value="1"/>
</dbReference>
<sequence length="622" mass="70010">MKKFLIVPLSILMLYGCGTSKAILTASKTPILTSVDLVNVQEDKVMVSIDPGAFTREEVSFFIPKTVPGTYSSDNYGKYIEDFKALDYEGNELAATKTDDNTWKISNGKSLDKVTYWVNDTYDSENEVKDAVFSPAGTNIKAGENYVLNLHGFVGYFDGLKEVPYEIGITKPANLVSTTSLMEKTMEDQPPTKEVFLADRYFEVIDNPIMYAEPNTETFQINDIEVTLSVYSPNGVYTAASIKESMEKMMAAQKAFLGDIDSTKEYNILLYLSTMDQDANGFGALEHHTSTVVVLPEVMQKDALEQAMIDVVSHEFFHIVTPLNVHSEEIQYFDFNDPKMSRHLWMYEGTTEYFANLFQIQQGLIDEAEFYKRIMDKIGNSKSYDDAMSFTEMSKNILEEPYEDNYANVYEKGALINMVLDIQLREWSNGEKGVLWLMKELSKKYGDMTPFEDEKLIGEIVAMTYPGLKDFFDTYVIGNTPIDYGTFFAKVGLTTKTEEEQTGYFLKGEVPFIDVDQSNDNAIFVRKGIELNSFFNNLGAQAGDVIKSINGTPINLDAIRPIIGQSFGWSPETDIQMVVERDGEELTLEGKVGTPMVNVTKIVPVEDASEAQISLRKAWMKG</sequence>
<organism evidence="4 5">
    <name type="scientific">Pelagihabitans pacificus</name>
    <dbReference type="NCBI Taxonomy" id="2696054"/>
    <lineage>
        <taxon>Bacteria</taxon>
        <taxon>Pseudomonadati</taxon>
        <taxon>Bacteroidota</taxon>
        <taxon>Flavobacteriia</taxon>
        <taxon>Flavobacteriales</taxon>
        <taxon>Flavobacteriaceae</taxon>
        <taxon>Pelagihabitans</taxon>
    </lineage>
</organism>
<dbReference type="Pfam" id="PF05299">
    <property type="entry name" value="Peptidase_M61"/>
    <property type="match status" value="1"/>
</dbReference>
<dbReference type="SUPFAM" id="SSF55486">
    <property type="entry name" value="Metalloproteases ('zincins'), catalytic domain"/>
    <property type="match status" value="1"/>
</dbReference>
<dbReference type="InterPro" id="IPR036034">
    <property type="entry name" value="PDZ_sf"/>
</dbReference>
<dbReference type="InterPro" id="IPR027268">
    <property type="entry name" value="Peptidase_M4/M1_CTD_sf"/>
</dbReference>
<feature type="domain" description="Peptidase M61 catalytic" evidence="2">
    <location>
        <begin position="309"/>
        <end position="416"/>
    </location>
</feature>
<reference evidence="4" key="1">
    <citation type="submission" date="2019-07" db="EMBL/GenBank/DDBJ databases">
        <authorList>
            <person name="De-Chao Zhang Q."/>
        </authorList>
    </citation>
    <scope>NUCLEOTIDE SEQUENCE</scope>
    <source>
        <strain evidence="4">TP-CH-4</strain>
    </source>
</reference>
<dbReference type="EMBL" id="VIKU02000001">
    <property type="protein sequence ID" value="NHF58414.1"/>
    <property type="molecule type" value="Genomic_DNA"/>
</dbReference>
<dbReference type="InterPro" id="IPR007963">
    <property type="entry name" value="Peptidase_M61_catalytic"/>
</dbReference>
<reference evidence="4" key="2">
    <citation type="submission" date="2020-03" db="EMBL/GenBank/DDBJ databases">
        <title>Flavobacteriaceae bacterium strain TP-CH-4, a member of the family Flavobacteriaceae isolated from a deep-sea seamount.</title>
        <authorList>
            <person name="Zhang D.-C."/>
        </authorList>
    </citation>
    <scope>NUCLEOTIDE SEQUENCE</scope>
    <source>
        <strain evidence="4">TP-CH-4</strain>
    </source>
</reference>
<dbReference type="AlphaFoldDB" id="A0A967E5S6"/>
<evidence type="ECO:0000256" key="1">
    <source>
        <dbReference type="SAM" id="SignalP"/>
    </source>
</evidence>
<comment type="caution">
    <text evidence="4">The sequence shown here is derived from an EMBL/GenBank/DDBJ whole genome shotgun (WGS) entry which is preliminary data.</text>
</comment>
<dbReference type="Gene3D" id="2.30.42.10">
    <property type="match status" value="1"/>
</dbReference>
<feature type="domain" description="Peptidase M61 N-terminal" evidence="3">
    <location>
        <begin position="34"/>
        <end position="212"/>
    </location>
</feature>
<dbReference type="Proteomes" id="UP000707206">
    <property type="component" value="Unassembled WGS sequence"/>
</dbReference>
<evidence type="ECO:0000313" key="5">
    <source>
        <dbReference type="Proteomes" id="UP000707206"/>
    </source>
</evidence>
<dbReference type="Pfam" id="PF17899">
    <property type="entry name" value="Peptidase_M61_N"/>
    <property type="match status" value="1"/>
</dbReference>
<dbReference type="SUPFAM" id="SSF50156">
    <property type="entry name" value="PDZ domain-like"/>
    <property type="match status" value="1"/>
</dbReference>
<evidence type="ECO:0000313" key="4">
    <source>
        <dbReference type="EMBL" id="NHF58414.1"/>
    </source>
</evidence>